<dbReference type="InterPro" id="IPR050266">
    <property type="entry name" value="AB_hydrolase_sf"/>
</dbReference>
<keyword evidence="3" id="KW-1185">Reference proteome</keyword>
<dbReference type="PANTHER" id="PTHR43798:SF5">
    <property type="entry name" value="MONOACYLGLYCEROL LIPASE ABHD6"/>
    <property type="match status" value="1"/>
</dbReference>
<dbReference type="InterPro" id="IPR000073">
    <property type="entry name" value="AB_hydrolase_1"/>
</dbReference>
<evidence type="ECO:0000313" key="2">
    <source>
        <dbReference type="EMBL" id="MBB5703683.1"/>
    </source>
</evidence>
<organism evidence="2 3">
    <name type="scientific">Brucella daejeonensis</name>
    <dbReference type="NCBI Taxonomy" id="659015"/>
    <lineage>
        <taxon>Bacteria</taxon>
        <taxon>Pseudomonadati</taxon>
        <taxon>Pseudomonadota</taxon>
        <taxon>Alphaproteobacteria</taxon>
        <taxon>Hyphomicrobiales</taxon>
        <taxon>Brucellaceae</taxon>
        <taxon>Brucella/Ochrobactrum group</taxon>
        <taxon>Brucella</taxon>
    </lineage>
</organism>
<dbReference type="EMBL" id="JACIJG010000016">
    <property type="protein sequence ID" value="MBB5703683.1"/>
    <property type="molecule type" value="Genomic_DNA"/>
</dbReference>
<sequence length="281" mass="30478">MSATATTTPTQYVEVRGRRLAYRDFGSGMPILLCVRFRGTMDSWDPAFLDGLANNGFRVITFDYSGLGASTGARTYDPASLAIDATDLLDALNIEKAVVGGWSIGGVAAQILLATVPQRVSHLVLIGTTPPGYLPKDGDPLFYELAKRENDFEDIVALFFEPKSTASRMAAKLSQQRIAARTTDVSPAVPFDWAGTQLGDGPRNPMFPADAVLQALKSTQIPITHIGGDHDIIFPTENWHAMVGRLPSLRVLTFPQTGHGPHHQYPQESADHIASFVNNTK</sequence>
<dbReference type="GO" id="GO:0046464">
    <property type="term" value="P:acylglycerol catabolic process"/>
    <property type="evidence" value="ECO:0007669"/>
    <property type="project" value="TreeGrafter"/>
</dbReference>
<reference evidence="2 3" key="1">
    <citation type="submission" date="2020-08" db="EMBL/GenBank/DDBJ databases">
        <title>Genomic Encyclopedia of Type Strains, Phase IV (KMG-IV): sequencing the most valuable type-strain genomes for metagenomic binning, comparative biology and taxonomic classification.</title>
        <authorList>
            <person name="Goeker M."/>
        </authorList>
    </citation>
    <scope>NUCLEOTIDE SEQUENCE [LARGE SCALE GENOMIC DNA]</scope>
    <source>
        <strain evidence="2 3">DSM 26944</strain>
    </source>
</reference>
<comment type="caution">
    <text evidence="2">The sequence shown here is derived from an EMBL/GenBank/DDBJ whole genome shotgun (WGS) entry which is preliminary data.</text>
</comment>
<dbReference type="InterPro" id="IPR029058">
    <property type="entry name" value="AB_hydrolase_fold"/>
</dbReference>
<evidence type="ECO:0000259" key="1">
    <source>
        <dbReference type="Pfam" id="PF00561"/>
    </source>
</evidence>
<dbReference type="Gene3D" id="3.40.50.1820">
    <property type="entry name" value="alpha/beta hydrolase"/>
    <property type="match status" value="1"/>
</dbReference>
<dbReference type="AlphaFoldDB" id="A0A7W9AZW0"/>
<dbReference type="GO" id="GO:0016020">
    <property type="term" value="C:membrane"/>
    <property type="evidence" value="ECO:0007669"/>
    <property type="project" value="TreeGrafter"/>
</dbReference>
<proteinExistence type="predicted"/>
<dbReference type="GO" id="GO:0047372">
    <property type="term" value="F:monoacylglycerol lipase activity"/>
    <property type="evidence" value="ECO:0007669"/>
    <property type="project" value="TreeGrafter"/>
</dbReference>
<gene>
    <name evidence="2" type="ORF">FHS76_003592</name>
</gene>
<name>A0A7W9AZW0_9HYPH</name>
<dbReference type="Pfam" id="PF00561">
    <property type="entry name" value="Abhydrolase_1"/>
    <property type="match status" value="1"/>
</dbReference>
<protein>
    <submittedName>
        <fullName evidence="2">Pimeloyl-ACP methyl ester carboxylesterase</fullName>
    </submittedName>
</protein>
<feature type="domain" description="AB hydrolase-1" evidence="1">
    <location>
        <begin position="37"/>
        <end position="263"/>
    </location>
</feature>
<accession>A0A7W9AZW0</accession>
<dbReference type="Proteomes" id="UP000555546">
    <property type="component" value="Unassembled WGS sequence"/>
</dbReference>
<dbReference type="PANTHER" id="PTHR43798">
    <property type="entry name" value="MONOACYLGLYCEROL LIPASE"/>
    <property type="match status" value="1"/>
</dbReference>
<dbReference type="RefSeq" id="WP_183655799.1">
    <property type="nucleotide sequence ID" value="NZ_JACIJG010000016.1"/>
</dbReference>
<dbReference type="SUPFAM" id="SSF53474">
    <property type="entry name" value="alpha/beta-Hydrolases"/>
    <property type="match status" value="1"/>
</dbReference>
<evidence type="ECO:0000313" key="3">
    <source>
        <dbReference type="Proteomes" id="UP000555546"/>
    </source>
</evidence>